<comment type="similarity">
    <text evidence="1">Belongs to the TRAFAC class myosin-kinesin ATPase superfamily. Kinesin family.</text>
</comment>
<feature type="coiled-coil region" evidence="2">
    <location>
        <begin position="931"/>
        <end position="1012"/>
    </location>
</feature>
<keyword evidence="1" id="KW-0547">Nucleotide-binding</keyword>
<dbReference type="PANTHER" id="PTHR22106:SF5">
    <property type="entry name" value="COILED-COIL DOMAIN-CONTAINING PROTEIN 78"/>
    <property type="match status" value="1"/>
</dbReference>
<name>A0A078B749_STYLE</name>
<dbReference type="InterPro" id="IPR039873">
    <property type="entry name" value="CCDC78"/>
</dbReference>
<proteinExistence type="inferred from homology"/>
<dbReference type="OMA" id="PVVNNDM"/>
<dbReference type="GO" id="GO:0008017">
    <property type="term" value="F:microtubule binding"/>
    <property type="evidence" value="ECO:0007669"/>
    <property type="project" value="InterPro"/>
</dbReference>
<keyword evidence="1" id="KW-0067">ATP-binding</keyword>
<feature type="coiled-coil region" evidence="2">
    <location>
        <begin position="756"/>
        <end position="783"/>
    </location>
</feature>
<dbReference type="GO" id="GO:0007018">
    <property type="term" value="P:microtubule-based movement"/>
    <property type="evidence" value="ECO:0007669"/>
    <property type="project" value="InterPro"/>
</dbReference>
<evidence type="ECO:0000256" key="1">
    <source>
        <dbReference type="PROSITE-ProRule" id="PRU00283"/>
    </source>
</evidence>
<sequence>MSIIEFPPYLRALTEGVNVSVFMFGATGSGKTHCMEGNKSDPGLISLLADNLFNILEDKRYRQNAGGAGDMNPNFTFSVKVRFIEIVDEEIHDLLQPTGAYGHHSLNVILNEWEGPMVNGVNWIPMTNQHQLADFFVNGSRNRTTHANEFGKLSEKAAGIFSIEITQITDNPQTGDTHVLVSKLDIIDMPGSEILNEDPENVRVKQGSTLNRGMLSLNNLMKELSVNPHGDYVFYDGSKLTELMKDVLGGNSLTVGVFTLQYGDPIGSTLTMRAFKKCQTIMNFPAINDSRTIGLLRKFRIELISLYNQVNMKPGDNADNYNLKIAELEKKLIDENLEKMKFTDEKTKLINRMQEMKSKFNELVRSKADLQAELIQSEEEKLKVSKALIELQIENTKLQEMISNNTFDVNTKLLHAENDLLELNIKEERAAKAIQELQEKLREALDDKKEIEIEFVALKKNFINIQQDLDQEKVKNENLGIELVNLVNENKALQSDSNQNNRKAGQIGDDFSRIERRNEKLAHELQETKEALIVAKGEIERLKTELIRYDLQNQQNNMDLDNKKMELEREFLELTRNKGVDNDRLRVDDLEANKRLNLEREMWDGEKTDLLRKIKELNRKIEELTDDIKIIEEQNIELKSDKNRIMLQLEEMRSAYRNKLTKYMNEHNPDQAALTWQAKEELIRSYTEKEQDYAQALDRKEKTIEDLRKKLRALKRYARQLKYLAEDWAPLGQPLPEILTMPPPISLEDDDDDDYLRRQQTELDRVKNRNRNLEEDLRRLTDGRPMDSIGLQAQATNYSRGIQQSNFPQSVKSNVSELDRMRNKVAELENELARQQNAYTRKSTQKSAINDPEMLRLKTYIQDLEQQISDLKRALQMAQLQQNDPRKSLASMHSMGVQKVDDIQERLLQEITYLKGNQDFLNKPGTGSAEVAQIRRERDALNEENKKLKALMNEDSAGPSSGNAKYLKNKIFHLEKTLSQLEKERSELSVRATMAEEQVKQMQEYMSQAQQTYKKKEFDMKKMLKSKGVDVSMY</sequence>
<dbReference type="PRINTS" id="PR00380">
    <property type="entry name" value="KINESINHEAVY"/>
</dbReference>
<evidence type="ECO:0000313" key="4">
    <source>
        <dbReference type="EMBL" id="CDW90229.1"/>
    </source>
</evidence>
<dbReference type="PROSITE" id="PS50067">
    <property type="entry name" value="KINESIN_MOTOR_2"/>
    <property type="match status" value="1"/>
</dbReference>
<evidence type="ECO:0000313" key="5">
    <source>
        <dbReference type="Proteomes" id="UP000039865"/>
    </source>
</evidence>
<feature type="coiled-coil region" evidence="2">
    <location>
        <begin position="318"/>
        <end position="387"/>
    </location>
</feature>
<protein>
    <submittedName>
        <fullName evidence="4">Kinesin-like protein</fullName>
    </submittedName>
</protein>
<dbReference type="OrthoDB" id="2113965at2759"/>
<feature type="binding site" evidence="1">
    <location>
        <begin position="25"/>
        <end position="32"/>
    </location>
    <ligand>
        <name>ATP</name>
        <dbReference type="ChEBI" id="CHEBI:30616"/>
    </ligand>
</feature>
<dbReference type="InParanoid" id="A0A078B749"/>
<dbReference type="Proteomes" id="UP000039865">
    <property type="component" value="Unassembled WGS sequence"/>
</dbReference>
<dbReference type="Pfam" id="PF14739">
    <property type="entry name" value="DUF4472"/>
    <property type="match status" value="1"/>
</dbReference>
<feature type="coiled-coil region" evidence="2">
    <location>
        <begin position="420"/>
        <end position="724"/>
    </location>
</feature>
<dbReference type="InterPro" id="IPR036961">
    <property type="entry name" value="Kinesin_motor_dom_sf"/>
</dbReference>
<dbReference type="InterPro" id="IPR029329">
    <property type="entry name" value="DUF4472"/>
</dbReference>
<dbReference type="InterPro" id="IPR001752">
    <property type="entry name" value="Kinesin_motor_dom"/>
</dbReference>
<dbReference type="GO" id="GO:0003777">
    <property type="term" value="F:microtubule motor activity"/>
    <property type="evidence" value="ECO:0007669"/>
    <property type="project" value="InterPro"/>
</dbReference>
<keyword evidence="1" id="KW-0505">Motor protein</keyword>
<evidence type="ECO:0000256" key="2">
    <source>
        <dbReference type="SAM" id="Coils"/>
    </source>
</evidence>
<reference evidence="4 5" key="1">
    <citation type="submission" date="2014-06" db="EMBL/GenBank/DDBJ databases">
        <authorList>
            <person name="Swart Estienne"/>
        </authorList>
    </citation>
    <scope>NUCLEOTIDE SEQUENCE [LARGE SCALE GENOMIC DNA]</scope>
    <source>
        <strain evidence="4 5">130c</strain>
    </source>
</reference>
<dbReference type="SMART" id="SM00129">
    <property type="entry name" value="KISc"/>
    <property type="match status" value="1"/>
</dbReference>
<feature type="coiled-coil region" evidence="2">
    <location>
        <begin position="811"/>
        <end position="881"/>
    </location>
</feature>
<dbReference type="PANTHER" id="PTHR22106">
    <property type="entry name" value="COILED-COIL DOMAIN-CONTAINING PROTEIN 78"/>
    <property type="match status" value="1"/>
</dbReference>
<dbReference type="EMBL" id="CCKQ01018275">
    <property type="protein sequence ID" value="CDW90229.1"/>
    <property type="molecule type" value="Genomic_DNA"/>
</dbReference>
<dbReference type="GO" id="GO:0005737">
    <property type="term" value="C:cytoplasm"/>
    <property type="evidence" value="ECO:0007669"/>
    <property type="project" value="TreeGrafter"/>
</dbReference>
<dbReference type="InterPro" id="IPR027417">
    <property type="entry name" value="P-loop_NTPase"/>
</dbReference>
<feature type="domain" description="Kinesin motor" evidence="3">
    <location>
        <begin position="1"/>
        <end position="284"/>
    </location>
</feature>
<accession>A0A078B749</accession>
<dbReference type="GO" id="GO:0005524">
    <property type="term" value="F:ATP binding"/>
    <property type="evidence" value="ECO:0007669"/>
    <property type="project" value="UniProtKB-UniRule"/>
</dbReference>
<dbReference type="Gene3D" id="3.40.850.10">
    <property type="entry name" value="Kinesin motor domain"/>
    <property type="match status" value="1"/>
</dbReference>
<evidence type="ECO:0000259" key="3">
    <source>
        <dbReference type="PROSITE" id="PS50067"/>
    </source>
</evidence>
<keyword evidence="5" id="KW-1185">Reference proteome</keyword>
<gene>
    <name evidence="4" type="primary">Contig3571.g3814</name>
    <name evidence="4" type="ORF">STYLEM_19370</name>
</gene>
<keyword evidence="2" id="KW-0175">Coiled coil</keyword>
<dbReference type="SUPFAM" id="SSF52540">
    <property type="entry name" value="P-loop containing nucleoside triphosphate hydrolases"/>
    <property type="match status" value="1"/>
</dbReference>
<dbReference type="Pfam" id="PF00225">
    <property type="entry name" value="Kinesin"/>
    <property type="match status" value="1"/>
</dbReference>
<dbReference type="AlphaFoldDB" id="A0A078B749"/>
<organism evidence="4 5">
    <name type="scientific">Stylonychia lemnae</name>
    <name type="common">Ciliate</name>
    <dbReference type="NCBI Taxonomy" id="5949"/>
    <lineage>
        <taxon>Eukaryota</taxon>
        <taxon>Sar</taxon>
        <taxon>Alveolata</taxon>
        <taxon>Ciliophora</taxon>
        <taxon>Intramacronucleata</taxon>
        <taxon>Spirotrichea</taxon>
        <taxon>Stichotrichia</taxon>
        <taxon>Sporadotrichida</taxon>
        <taxon>Oxytrichidae</taxon>
        <taxon>Stylonychinae</taxon>
        <taxon>Stylonychia</taxon>
    </lineage>
</organism>